<proteinExistence type="predicted"/>
<feature type="non-terminal residue" evidence="2">
    <location>
        <position position="1"/>
    </location>
</feature>
<feature type="compositionally biased region" description="Gly residues" evidence="1">
    <location>
        <begin position="96"/>
        <end position="106"/>
    </location>
</feature>
<dbReference type="PANTHER" id="PTHR47290:SF4">
    <property type="entry name" value="RING FINGER PROTEIN"/>
    <property type="match status" value="1"/>
</dbReference>
<comment type="caution">
    <text evidence="2">The sequence shown here is derived from an EMBL/GenBank/DDBJ whole genome shotgun (WGS) entry which is preliminary data.</text>
</comment>
<dbReference type="EMBL" id="RWGY01000031">
    <property type="protein sequence ID" value="TVU14752.1"/>
    <property type="molecule type" value="Genomic_DNA"/>
</dbReference>
<sequence length="328" mass="34749">MVPARNLHLVRDAHGAAPFLGVTTAPPPPPSLMAQEPLDQRHEPSKLPPLPPQERLQESRHGHVVEAAAEQQLPPRPLQPAGGAVANQQEAAGTSGSSGGGSSGNGGAGDWLRLGLAPSSSGCGAASRQLDVVFADRAGPMLQSQPRPELQFLRPAVPGIPQASITLPAPRAGPPWMPPWSTPAPPLLPFAHRTFYTPGAGASGIDTMIRVVLPPTAVAAAAGVWFALQAAPHQGREPFLPQIPRSYLRIKDVRVTVGLLIKYLLSKLGLEDESEVEITCRGRPLLPFLTLQHVRDNIWCQGDAVSPSVAPDMSAANHLMVLQYGRRP</sequence>
<dbReference type="PANTHER" id="PTHR47290">
    <property type="entry name" value="RING FINGER PROTEIN"/>
    <property type="match status" value="1"/>
</dbReference>
<dbReference type="InterPro" id="IPR044171">
    <property type="entry name" value="LAX2-like"/>
</dbReference>
<dbReference type="Proteomes" id="UP000324897">
    <property type="component" value="Unassembled WGS sequence"/>
</dbReference>
<protein>
    <submittedName>
        <fullName evidence="2">Uncharacterized protein</fullName>
    </submittedName>
</protein>
<keyword evidence="3" id="KW-1185">Reference proteome</keyword>
<feature type="region of interest" description="Disordered" evidence="1">
    <location>
        <begin position="18"/>
        <end position="106"/>
    </location>
</feature>
<evidence type="ECO:0000256" key="1">
    <source>
        <dbReference type="SAM" id="MobiDB-lite"/>
    </source>
</evidence>
<gene>
    <name evidence="2" type="ORF">EJB05_38245</name>
</gene>
<dbReference type="Gene3D" id="3.10.20.90">
    <property type="entry name" value="Phosphatidylinositol 3-kinase Catalytic Subunit, Chain A, domain 1"/>
    <property type="match status" value="1"/>
</dbReference>
<evidence type="ECO:0000313" key="2">
    <source>
        <dbReference type="EMBL" id="TVU14752.1"/>
    </source>
</evidence>
<dbReference type="Gramene" id="TVU14752">
    <property type="protein sequence ID" value="TVU14752"/>
    <property type="gene ID" value="EJB05_38245"/>
</dbReference>
<evidence type="ECO:0000313" key="3">
    <source>
        <dbReference type="Proteomes" id="UP000324897"/>
    </source>
</evidence>
<feature type="compositionally biased region" description="Basic and acidic residues" evidence="1">
    <location>
        <begin position="55"/>
        <end position="64"/>
    </location>
</feature>
<name>A0A5J9TTQ5_9POAL</name>
<dbReference type="OrthoDB" id="1932457at2759"/>
<organism evidence="2 3">
    <name type="scientific">Eragrostis curvula</name>
    <name type="common">weeping love grass</name>
    <dbReference type="NCBI Taxonomy" id="38414"/>
    <lineage>
        <taxon>Eukaryota</taxon>
        <taxon>Viridiplantae</taxon>
        <taxon>Streptophyta</taxon>
        <taxon>Embryophyta</taxon>
        <taxon>Tracheophyta</taxon>
        <taxon>Spermatophyta</taxon>
        <taxon>Magnoliopsida</taxon>
        <taxon>Liliopsida</taxon>
        <taxon>Poales</taxon>
        <taxon>Poaceae</taxon>
        <taxon>PACMAD clade</taxon>
        <taxon>Chloridoideae</taxon>
        <taxon>Eragrostideae</taxon>
        <taxon>Eragrostidinae</taxon>
        <taxon>Eragrostis</taxon>
    </lineage>
</organism>
<reference evidence="2 3" key="1">
    <citation type="journal article" date="2019" name="Sci. Rep.">
        <title>A high-quality genome of Eragrostis curvula grass provides insights into Poaceae evolution and supports new strategies to enhance forage quality.</title>
        <authorList>
            <person name="Carballo J."/>
            <person name="Santos B.A.C.M."/>
            <person name="Zappacosta D."/>
            <person name="Garbus I."/>
            <person name="Selva J.P."/>
            <person name="Gallo C.A."/>
            <person name="Diaz A."/>
            <person name="Albertini E."/>
            <person name="Caccamo M."/>
            <person name="Echenique V."/>
        </authorList>
    </citation>
    <scope>NUCLEOTIDE SEQUENCE [LARGE SCALE GENOMIC DNA]</scope>
    <source>
        <strain evidence="3">cv. Victoria</strain>
        <tissue evidence="2">Leaf</tissue>
    </source>
</reference>
<dbReference type="AlphaFoldDB" id="A0A5J9TTQ5"/>
<accession>A0A5J9TTQ5</accession>